<dbReference type="OMA" id="FAMWLGE"/>
<comment type="subcellular location">
    <subcellularLocation>
        <location evidence="10">Cell membrane</location>
        <topology evidence="10">Multi-pass membrane protein</topology>
    </subcellularLocation>
    <subcellularLocation>
        <location evidence="1 12">Membrane</location>
        <topology evidence="1 12">Multi-pass membrane protein</topology>
    </subcellularLocation>
</comment>
<evidence type="ECO:0000256" key="11">
    <source>
        <dbReference type="RuleBase" id="RU000537"/>
    </source>
</evidence>
<sequence length="418" mass="46220">MLKTLVNAWKVADIRKKIIYTVLMLLVFRLGSHIPVPGIDPNQIKNILGQGTLFGFFDIISGGAFRDFTIFAMSIVPYINASIIMQLLTIAIPSLEQMAKEGEEGRKKIAQYTRYMTVVLALIQAIGMTIGLRGAVINPNFLNLTIIVLTLTAGTSFLMWLGERITENGVGNGSSLIIFAGILARIPNMIYTTIQYVGAGTANIFGAIAFLIVILVMVVSIILMSEGQRRIPVQYAKRVVGRKVYGGQSTHIPLRINMAGVIPLIFALSLLQFPQQIATFFPKSAFYAFTEKWLGTNGWIYNVLNVLLIIFFTYFYTAIIFNPVEISDNMKKYGGFIPGIRPGKPTTDFITRVMNRVTFVGSIFLAVVAVLPVIMMNVTGLQLYFGGTALLIAVGVALETMKQIEGQLIMRNYQGFLR</sequence>
<dbReference type="GO" id="GO:0006605">
    <property type="term" value="P:protein targeting"/>
    <property type="evidence" value="ECO:0007669"/>
    <property type="project" value="UniProtKB-UniRule"/>
</dbReference>
<protein>
    <recommendedName>
        <fullName evidence="9 10">Protein translocase subunit SecY</fullName>
    </recommendedName>
</protein>
<feature type="transmembrane region" description="Helical" evidence="10">
    <location>
        <begin position="381"/>
        <end position="401"/>
    </location>
</feature>
<dbReference type="PIRSF" id="PIRSF004557">
    <property type="entry name" value="SecY"/>
    <property type="match status" value="1"/>
</dbReference>
<keyword evidence="10" id="KW-1003">Cell membrane</keyword>
<dbReference type="HAMAP" id="MF_01465">
    <property type="entry name" value="SecY"/>
    <property type="match status" value="1"/>
</dbReference>
<dbReference type="Proteomes" id="UP000214975">
    <property type="component" value="Chromosome"/>
</dbReference>
<evidence type="ECO:0000256" key="13">
    <source>
        <dbReference type="RuleBase" id="RU004349"/>
    </source>
</evidence>
<dbReference type="SUPFAM" id="SSF103491">
    <property type="entry name" value="Preprotein translocase SecY subunit"/>
    <property type="match status" value="1"/>
</dbReference>
<evidence type="ECO:0000256" key="10">
    <source>
        <dbReference type="HAMAP-Rule" id="MF_01465"/>
    </source>
</evidence>
<dbReference type="GeneID" id="93863335"/>
<keyword evidence="5 10" id="KW-0653">Protein transport</keyword>
<proteinExistence type="inferred from homology"/>
<dbReference type="PANTHER" id="PTHR10906">
    <property type="entry name" value="SECY/SEC61-ALPHA FAMILY MEMBER"/>
    <property type="match status" value="1"/>
</dbReference>
<evidence type="ECO:0000256" key="2">
    <source>
        <dbReference type="ARBA" id="ARBA00005751"/>
    </source>
</evidence>
<evidence type="ECO:0000313" key="15">
    <source>
        <dbReference type="Proteomes" id="UP000214975"/>
    </source>
</evidence>
<dbReference type="Gene3D" id="1.10.3370.10">
    <property type="entry name" value="SecY subunit domain"/>
    <property type="match status" value="1"/>
</dbReference>
<feature type="transmembrane region" description="Helical" evidence="10">
    <location>
        <begin position="75"/>
        <end position="95"/>
    </location>
</feature>
<evidence type="ECO:0000256" key="3">
    <source>
        <dbReference type="ARBA" id="ARBA00022448"/>
    </source>
</evidence>
<dbReference type="EMBL" id="CP016893">
    <property type="protein sequence ID" value="AST57898.1"/>
    <property type="molecule type" value="Genomic_DNA"/>
</dbReference>
<feature type="transmembrane region" description="Helical" evidence="10">
    <location>
        <begin position="173"/>
        <end position="198"/>
    </location>
</feature>
<keyword evidence="8 10" id="KW-0472">Membrane</keyword>
<evidence type="ECO:0000256" key="12">
    <source>
        <dbReference type="RuleBase" id="RU003484"/>
    </source>
</evidence>
<dbReference type="PROSITE" id="PS00756">
    <property type="entry name" value="SECY_2"/>
    <property type="match status" value="1"/>
</dbReference>
<keyword evidence="3 10" id="KW-0813">Transport</keyword>
<feature type="transmembrane region" description="Helical" evidence="10">
    <location>
        <begin position="299"/>
        <end position="321"/>
    </location>
</feature>
<dbReference type="InterPro" id="IPR002208">
    <property type="entry name" value="SecY/SEC61-alpha"/>
</dbReference>
<organism evidence="14 15">
    <name type="scientific">Thermoanaerobacterium thermosaccharolyticum</name>
    <name type="common">Clostridium thermosaccharolyticum</name>
    <dbReference type="NCBI Taxonomy" id="1517"/>
    <lineage>
        <taxon>Bacteria</taxon>
        <taxon>Bacillati</taxon>
        <taxon>Bacillota</taxon>
        <taxon>Clostridia</taxon>
        <taxon>Thermoanaerobacterales</taxon>
        <taxon>Thermoanaerobacteraceae</taxon>
        <taxon>Thermoanaerobacterium</taxon>
    </lineage>
</organism>
<dbReference type="InterPro" id="IPR023201">
    <property type="entry name" value="SecY_dom_sf"/>
</dbReference>
<gene>
    <name evidence="10" type="primary">secY</name>
    <name evidence="14" type="ORF">Thert_01928</name>
</gene>
<feature type="transmembrane region" description="Helical" evidence="10">
    <location>
        <begin position="357"/>
        <end position="375"/>
    </location>
</feature>
<keyword evidence="7 10" id="KW-0811">Translocation</keyword>
<keyword evidence="6 10" id="KW-1133">Transmembrane helix</keyword>
<dbReference type="InterPro" id="IPR030659">
    <property type="entry name" value="SecY_CS"/>
</dbReference>
<dbReference type="PROSITE" id="PS00755">
    <property type="entry name" value="SECY_1"/>
    <property type="match status" value="1"/>
</dbReference>
<comment type="subunit">
    <text evidence="10">Component of the Sec protein translocase complex. Heterotrimer consisting of SecY, SecE and SecG subunits. The heterotrimers can form oligomers, although 1 heterotrimer is thought to be able to translocate proteins. Interacts with the ribosome. Interacts with SecDF, and other proteins may be involved. Interacts with SecA.</text>
</comment>
<comment type="function">
    <text evidence="10 11">The central subunit of the protein translocation channel SecYEG. Consists of two halves formed by TMs 1-5 and 6-10. These two domains form a lateral gate at the front which open onto the bilayer between TMs 2 and 7, and are clamped together by SecE at the back. The channel is closed by both a pore ring composed of hydrophobic SecY resides and a short helix (helix 2A) on the extracellular side of the membrane which forms a plug. The plug probably moves laterally to allow the channel to open. The ring and the pore may move independently.</text>
</comment>
<evidence type="ECO:0000256" key="5">
    <source>
        <dbReference type="ARBA" id="ARBA00022927"/>
    </source>
</evidence>
<evidence type="ECO:0000256" key="9">
    <source>
        <dbReference type="ARBA" id="ARBA00039733"/>
    </source>
</evidence>
<evidence type="ECO:0000256" key="8">
    <source>
        <dbReference type="ARBA" id="ARBA00023136"/>
    </source>
</evidence>
<evidence type="ECO:0000256" key="6">
    <source>
        <dbReference type="ARBA" id="ARBA00022989"/>
    </source>
</evidence>
<dbReference type="GO" id="GO:0005886">
    <property type="term" value="C:plasma membrane"/>
    <property type="evidence" value="ECO:0007669"/>
    <property type="project" value="UniProtKB-SubCell"/>
</dbReference>
<dbReference type="GO" id="GO:0065002">
    <property type="term" value="P:intracellular protein transmembrane transport"/>
    <property type="evidence" value="ECO:0007669"/>
    <property type="project" value="UniProtKB-UniRule"/>
</dbReference>
<dbReference type="FunFam" id="1.10.3370.10:FF:000001">
    <property type="entry name" value="Preprotein translocase subunit SecY"/>
    <property type="match status" value="1"/>
</dbReference>
<dbReference type="PRINTS" id="PR00303">
    <property type="entry name" value="SECYTRNLCASE"/>
</dbReference>
<evidence type="ECO:0000256" key="4">
    <source>
        <dbReference type="ARBA" id="ARBA00022692"/>
    </source>
</evidence>
<dbReference type="RefSeq" id="WP_013296997.1">
    <property type="nucleotide sequence ID" value="NZ_CP016893.1"/>
</dbReference>
<feature type="transmembrane region" description="Helical" evidence="10">
    <location>
        <begin position="204"/>
        <end position="224"/>
    </location>
</feature>
<feature type="transmembrane region" description="Helical" evidence="10">
    <location>
        <begin position="141"/>
        <end position="161"/>
    </location>
</feature>
<dbReference type="Pfam" id="PF00344">
    <property type="entry name" value="SecY"/>
    <property type="match status" value="1"/>
</dbReference>
<evidence type="ECO:0000256" key="7">
    <source>
        <dbReference type="ARBA" id="ARBA00023010"/>
    </source>
</evidence>
<dbReference type="GO" id="GO:0043952">
    <property type="term" value="P:protein transport by the Sec complex"/>
    <property type="evidence" value="ECO:0007669"/>
    <property type="project" value="UniProtKB-UniRule"/>
</dbReference>
<feature type="transmembrane region" description="Helical" evidence="10">
    <location>
        <begin position="18"/>
        <end position="36"/>
    </location>
</feature>
<feature type="transmembrane region" description="Helical" evidence="10">
    <location>
        <begin position="252"/>
        <end position="273"/>
    </location>
</feature>
<dbReference type="AlphaFoldDB" id="A0A223HZK2"/>
<comment type="similarity">
    <text evidence="2 10 13">Belongs to the SecY/SEC61-alpha family.</text>
</comment>
<name>A0A223HZK2_THETR</name>
<dbReference type="InterPro" id="IPR026593">
    <property type="entry name" value="SecY"/>
</dbReference>
<dbReference type="NCBIfam" id="TIGR00967">
    <property type="entry name" value="3a0501s007"/>
    <property type="match status" value="1"/>
</dbReference>
<evidence type="ECO:0000313" key="14">
    <source>
        <dbReference type="EMBL" id="AST57898.1"/>
    </source>
</evidence>
<reference evidence="14 15" key="1">
    <citation type="submission" date="2016-08" db="EMBL/GenBank/DDBJ databases">
        <title>A novel genetic cassette of butanologenic Thermoanaerobacterium thermosaccharolyticum that directly convert cellulose to butanol.</title>
        <authorList>
            <person name="Li T."/>
            <person name="He J."/>
        </authorList>
    </citation>
    <scope>NUCLEOTIDE SEQUENCE [LARGE SCALE GENOMIC DNA]</scope>
    <source>
        <strain evidence="14 15">TG57</strain>
    </source>
</reference>
<feature type="transmembrane region" description="Helical" evidence="10">
    <location>
        <begin position="115"/>
        <end position="135"/>
    </location>
</feature>
<evidence type="ECO:0000256" key="1">
    <source>
        <dbReference type="ARBA" id="ARBA00004141"/>
    </source>
</evidence>
<accession>A0A223HZK2</accession>
<keyword evidence="4 10" id="KW-0812">Transmembrane</keyword>